<dbReference type="Proteomes" id="UP000243904">
    <property type="component" value="Chromosome I"/>
</dbReference>
<dbReference type="InterPro" id="IPR008920">
    <property type="entry name" value="TF_FadR/GntR_C"/>
</dbReference>
<proteinExistence type="predicted"/>
<dbReference type="PANTHER" id="PTHR43537">
    <property type="entry name" value="TRANSCRIPTIONAL REGULATOR, GNTR FAMILY"/>
    <property type="match status" value="1"/>
</dbReference>
<sequence>MKRSKGVKPLAGARNRPGAARNSGNRGSRRTAEEPREASQTDAAVDLIRSKIIDMSLQPGSRLDEPLLRNHFKLGRTPAREAINRLVAEGLVNISPNRGGMFVRGLDFVEIGEVIMAYQLVETVLAQLCSFDDDSLVADLEEIQARYTREVRGKSFLGITSVNEEFHLRMHRSIGNALFYEFALSTHRHLRRLLVLIYKIENRERNVLEAQMEINLDEHVRIIDAISRRDRTGLSQLLPAHAQQAQTRLARILSEERVPPLTVDRLLNDFFATRRGRWADRD</sequence>
<feature type="compositionally biased region" description="Low complexity" evidence="4">
    <location>
        <begin position="11"/>
        <end position="26"/>
    </location>
</feature>
<keyword evidence="7" id="KW-1185">Reference proteome</keyword>
<dbReference type="AlphaFoldDB" id="A0A1H2AX02"/>
<evidence type="ECO:0000256" key="2">
    <source>
        <dbReference type="ARBA" id="ARBA00023125"/>
    </source>
</evidence>
<reference evidence="7" key="1">
    <citation type="submission" date="2016-10" db="EMBL/GenBank/DDBJ databases">
        <authorList>
            <person name="Varghese N."/>
            <person name="Submissions S."/>
        </authorList>
    </citation>
    <scope>NUCLEOTIDE SEQUENCE [LARGE SCALE GENOMIC DNA]</scope>
    <source>
        <strain evidence="7">GAS369</strain>
    </source>
</reference>
<dbReference type="InterPro" id="IPR011711">
    <property type="entry name" value="GntR_C"/>
</dbReference>
<dbReference type="PROSITE" id="PS50949">
    <property type="entry name" value="HTH_GNTR"/>
    <property type="match status" value="1"/>
</dbReference>
<feature type="domain" description="HTH gntR-type" evidence="5">
    <location>
        <begin position="38"/>
        <end position="106"/>
    </location>
</feature>
<feature type="compositionally biased region" description="Basic and acidic residues" evidence="4">
    <location>
        <begin position="30"/>
        <end position="39"/>
    </location>
</feature>
<keyword evidence="3" id="KW-0804">Transcription</keyword>
<evidence type="ECO:0000313" key="7">
    <source>
        <dbReference type="Proteomes" id="UP000243904"/>
    </source>
</evidence>
<dbReference type="GO" id="GO:0003700">
    <property type="term" value="F:DNA-binding transcription factor activity"/>
    <property type="evidence" value="ECO:0007669"/>
    <property type="project" value="InterPro"/>
</dbReference>
<keyword evidence="1" id="KW-0805">Transcription regulation</keyword>
<evidence type="ECO:0000256" key="4">
    <source>
        <dbReference type="SAM" id="MobiDB-lite"/>
    </source>
</evidence>
<protein>
    <submittedName>
        <fullName evidence="6">Transcriptional regulator, GntR family</fullName>
    </submittedName>
</protein>
<accession>A0A1H2AX02</accession>
<dbReference type="PANTHER" id="PTHR43537:SF5">
    <property type="entry name" value="UXU OPERON TRANSCRIPTIONAL REGULATOR"/>
    <property type="match status" value="1"/>
</dbReference>
<evidence type="ECO:0000256" key="1">
    <source>
        <dbReference type="ARBA" id="ARBA00023015"/>
    </source>
</evidence>
<evidence type="ECO:0000256" key="3">
    <source>
        <dbReference type="ARBA" id="ARBA00023163"/>
    </source>
</evidence>
<dbReference type="SMART" id="SM00345">
    <property type="entry name" value="HTH_GNTR"/>
    <property type="match status" value="1"/>
</dbReference>
<evidence type="ECO:0000313" key="6">
    <source>
        <dbReference type="EMBL" id="SDT50508.1"/>
    </source>
</evidence>
<dbReference type="Gene3D" id="1.10.10.10">
    <property type="entry name" value="Winged helix-like DNA-binding domain superfamily/Winged helix DNA-binding domain"/>
    <property type="match status" value="1"/>
</dbReference>
<keyword evidence="2" id="KW-0238">DNA-binding</keyword>
<dbReference type="Pfam" id="PF00392">
    <property type="entry name" value="GntR"/>
    <property type="match status" value="1"/>
</dbReference>
<dbReference type="SMART" id="SM00895">
    <property type="entry name" value="FCD"/>
    <property type="match status" value="1"/>
</dbReference>
<feature type="region of interest" description="Disordered" evidence="4">
    <location>
        <begin position="1"/>
        <end position="41"/>
    </location>
</feature>
<evidence type="ECO:0000259" key="5">
    <source>
        <dbReference type="PROSITE" id="PS50949"/>
    </source>
</evidence>
<dbReference type="InterPro" id="IPR036390">
    <property type="entry name" value="WH_DNA-bd_sf"/>
</dbReference>
<dbReference type="Pfam" id="PF07729">
    <property type="entry name" value="FCD"/>
    <property type="match status" value="1"/>
</dbReference>
<dbReference type="InterPro" id="IPR036388">
    <property type="entry name" value="WH-like_DNA-bd_sf"/>
</dbReference>
<dbReference type="SUPFAM" id="SSF46785">
    <property type="entry name" value="Winged helix' DNA-binding domain"/>
    <property type="match status" value="1"/>
</dbReference>
<dbReference type="SUPFAM" id="SSF48008">
    <property type="entry name" value="GntR ligand-binding domain-like"/>
    <property type="match status" value="1"/>
</dbReference>
<organism evidence="6 7">
    <name type="scientific">Bradyrhizobium canariense</name>
    <dbReference type="NCBI Taxonomy" id="255045"/>
    <lineage>
        <taxon>Bacteria</taxon>
        <taxon>Pseudomonadati</taxon>
        <taxon>Pseudomonadota</taxon>
        <taxon>Alphaproteobacteria</taxon>
        <taxon>Hyphomicrobiales</taxon>
        <taxon>Nitrobacteraceae</taxon>
        <taxon>Bradyrhizobium</taxon>
    </lineage>
</organism>
<name>A0A1H2AX02_9BRAD</name>
<dbReference type="GO" id="GO:0003677">
    <property type="term" value="F:DNA binding"/>
    <property type="evidence" value="ECO:0007669"/>
    <property type="project" value="UniProtKB-KW"/>
</dbReference>
<dbReference type="RefSeq" id="WP_146690253.1">
    <property type="nucleotide sequence ID" value="NZ_LT629750.1"/>
</dbReference>
<dbReference type="InterPro" id="IPR000524">
    <property type="entry name" value="Tscrpt_reg_HTH_GntR"/>
</dbReference>
<dbReference type="EMBL" id="LT629750">
    <property type="protein sequence ID" value="SDT50508.1"/>
    <property type="molecule type" value="Genomic_DNA"/>
</dbReference>
<dbReference type="Gene3D" id="1.20.120.530">
    <property type="entry name" value="GntR ligand-binding domain-like"/>
    <property type="match status" value="1"/>
</dbReference>
<gene>
    <name evidence="6" type="ORF">SAMN05444158_6570</name>
</gene>